<dbReference type="InterPro" id="IPR001238">
    <property type="entry name" value="DNA-binding_RecF"/>
</dbReference>
<dbReference type="Gene3D" id="1.20.1050.90">
    <property type="entry name" value="RecF/RecN/SMC, N-terminal domain"/>
    <property type="match status" value="1"/>
</dbReference>
<comment type="subcellular location">
    <subcellularLocation>
        <location evidence="1 12 13">Cytoplasm</location>
    </subcellularLocation>
</comment>
<comment type="similarity">
    <text evidence="2 12 13">Belongs to the RecF family.</text>
</comment>
<dbReference type="GO" id="GO:0006302">
    <property type="term" value="P:double-strand break repair"/>
    <property type="evidence" value="ECO:0007669"/>
    <property type="project" value="TreeGrafter"/>
</dbReference>
<keyword evidence="6 12" id="KW-0547">Nucleotide-binding</keyword>
<dbReference type="Proteomes" id="UP000824118">
    <property type="component" value="Unassembled WGS sequence"/>
</dbReference>
<dbReference type="Pfam" id="PF02463">
    <property type="entry name" value="SMC_N"/>
    <property type="match status" value="1"/>
</dbReference>
<evidence type="ECO:0000256" key="6">
    <source>
        <dbReference type="ARBA" id="ARBA00022741"/>
    </source>
</evidence>
<reference evidence="15" key="1">
    <citation type="submission" date="2020-10" db="EMBL/GenBank/DDBJ databases">
        <authorList>
            <person name="Gilroy R."/>
        </authorList>
    </citation>
    <scope>NUCLEOTIDE SEQUENCE</scope>
    <source>
        <strain evidence="15">ChiGjej1B1-1684</strain>
    </source>
</reference>
<evidence type="ECO:0000256" key="12">
    <source>
        <dbReference type="HAMAP-Rule" id="MF_00365"/>
    </source>
</evidence>
<accession>A0A9D1LXT1</accession>
<feature type="domain" description="RecF/RecN/SMC N-terminal" evidence="14">
    <location>
        <begin position="4"/>
        <end position="354"/>
    </location>
</feature>
<evidence type="ECO:0000256" key="10">
    <source>
        <dbReference type="ARBA" id="ARBA00023204"/>
    </source>
</evidence>
<evidence type="ECO:0000256" key="4">
    <source>
        <dbReference type="ARBA" id="ARBA00022490"/>
    </source>
</evidence>
<keyword evidence="7 12" id="KW-0227">DNA damage</keyword>
<dbReference type="PROSITE" id="PS00617">
    <property type="entry name" value="RECF_1"/>
    <property type="match status" value="1"/>
</dbReference>
<evidence type="ECO:0000256" key="8">
    <source>
        <dbReference type="ARBA" id="ARBA00022840"/>
    </source>
</evidence>
<dbReference type="InterPro" id="IPR027417">
    <property type="entry name" value="P-loop_NTPase"/>
</dbReference>
<sequence length="373" mass="42383">MKLLKLNFKGFRNLEDGFIEPGEKVNVIYGENAQGKTNLLEAVWVLCGAHSFRGAKDSELVGFNSEKARLYAEFYSQNRVQNVQINFYPTQNKKDKKEILINAIPKSAAELVEKTGAVVFSPEDLTLVKSGPAFRRKFIDSAICRQKVKYASVLGKYNKTLNQRNALLKDIPKHRELMETLEIWDTALCSLGGLLIKERIDYIKKLNLCAEEYHDGISSGREVLKITYDTNFETENLTSQQLAEEMLKKLRAGVKEDLMRGYTGTGPHRDDVNMEINGVSARNFGSQGQQRSTVLSLKLAEARLHREITGENPIVLLDDVLSELDNSRQDYLLNKTENYQVFITCCEESNKEQLKNGRIFKIDRGKVRLMSSL</sequence>
<protein>
    <recommendedName>
        <fullName evidence="3 12">DNA replication and repair protein RecF</fullName>
    </recommendedName>
</protein>
<evidence type="ECO:0000256" key="3">
    <source>
        <dbReference type="ARBA" id="ARBA00020170"/>
    </source>
</evidence>
<reference evidence="15" key="2">
    <citation type="journal article" date="2021" name="PeerJ">
        <title>Extensive microbial diversity within the chicken gut microbiome revealed by metagenomics and culture.</title>
        <authorList>
            <person name="Gilroy R."/>
            <person name="Ravi A."/>
            <person name="Getino M."/>
            <person name="Pursley I."/>
            <person name="Horton D.L."/>
            <person name="Alikhan N.F."/>
            <person name="Baker D."/>
            <person name="Gharbi K."/>
            <person name="Hall N."/>
            <person name="Watson M."/>
            <person name="Adriaenssens E.M."/>
            <person name="Foster-Nyarko E."/>
            <person name="Jarju S."/>
            <person name="Secka A."/>
            <person name="Antonio M."/>
            <person name="Oren A."/>
            <person name="Chaudhuri R.R."/>
            <person name="La Ragione R."/>
            <person name="Hildebrand F."/>
            <person name="Pallen M.J."/>
        </authorList>
    </citation>
    <scope>NUCLEOTIDE SEQUENCE</scope>
    <source>
        <strain evidence="15">ChiGjej1B1-1684</strain>
    </source>
</reference>
<keyword evidence="10 12" id="KW-0234">DNA repair</keyword>
<evidence type="ECO:0000259" key="14">
    <source>
        <dbReference type="Pfam" id="PF02463"/>
    </source>
</evidence>
<dbReference type="AlphaFoldDB" id="A0A9D1LXT1"/>
<dbReference type="GO" id="GO:0006260">
    <property type="term" value="P:DNA replication"/>
    <property type="evidence" value="ECO:0007669"/>
    <property type="project" value="UniProtKB-UniRule"/>
</dbReference>
<dbReference type="GO" id="GO:0009432">
    <property type="term" value="P:SOS response"/>
    <property type="evidence" value="ECO:0007669"/>
    <property type="project" value="UniProtKB-UniRule"/>
</dbReference>
<organism evidence="15 16">
    <name type="scientific">Candidatus Limousia pullorum</name>
    <dbReference type="NCBI Taxonomy" id="2840860"/>
    <lineage>
        <taxon>Bacteria</taxon>
        <taxon>Bacillati</taxon>
        <taxon>Bacillota</taxon>
        <taxon>Clostridia</taxon>
        <taxon>Eubacteriales</taxon>
        <taxon>Oscillospiraceae</taxon>
        <taxon>Oscillospiraceae incertae sedis</taxon>
        <taxon>Candidatus Limousia</taxon>
    </lineage>
</organism>
<feature type="binding site" evidence="12">
    <location>
        <begin position="30"/>
        <end position="37"/>
    </location>
    <ligand>
        <name>ATP</name>
        <dbReference type="ChEBI" id="CHEBI:30616"/>
    </ligand>
</feature>
<dbReference type="NCBIfam" id="TIGR00611">
    <property type="entry name" value="recf"/>
    <property type="match status" value="1"/>
</dbReference>
<evidence type="ECO:0000313" key="15">
    <source>
        <dbReference type="EMBL" id="HIU49944.1"/>
    </source>
</evidence>
<dbReference type="PANTHER" id="PTHR32182">
    <property type="entry name" value="DNA REPLICATION AND REPAIR PROTEIN RECF"/>
    <property type="match status" value="1"/>
</dbReference>
<dbReference type="InterPro" id="IPR018078">
    <property type="entry name" value="DNA-binding_RecF_CS"/>
</dbReference>
<keyword evidence="8 12" id="KW-0067">ATP-binding</keyword>
<dbReference type="InterPro" id="IPR042174">
    <property type="entry name" value="RecF_2"/>
</dbReference>
<evidence type="ECO:0000256" key="9">
    <source>
        <dbReference type="ARBA" id="ARBA00023125"/>
    </source>
</evidence>
<keyword evidence="9 12" id="KW-0238">DNA-binding</keyword>
<proteinExistence type="inferred from homology"/>
<keyword evidence="5 12" id="KW-0235">DNA replication</keyword>
<dbReference type="GO" id="GO:0005524">
    <property type="term" value="F:ATP binding"/>
    <property type="evidence" value="ECO:0007669"/>
    <property type="project" value="UniProtKB-UniRule"/>
</dbReference>
<evidence type="ECO:0000256" key="11">
    <source>
        <dbReference type="ARBA" id="ARBA00023236"/>
    </source>
</evidence>
<keyword evidence="11 12" id="KW-0742">SOS response</keyword>
<dbReference type="PANTHER" id="PTHR32182:SF0">
    <property type="entry name" value="DNA REPLICATION AND REPAIR PROTEIN RECF"/>
    <property type="match status" value="1"/>
</dbReference>
<dbReference type="GO" id="GO:0005737">
    <property type="term" value="C:cytoplasm"/>
    <property type="evidence" value="ECO:0007669"/>
    <property type="project" value="UniProtKB-SubCell"/>
</dbReference>
<gene>
    <name evidence="12 15" type="primary">recF</name>
    <name evidence="15" type="ORF">IAD22_02885</name>
</gene>
<dbReference type="PROSITE" id="PS00618">
    <property type="entry name" value="RECF_2"/>
    <property type="match status" value="1"/>
</dbReference>
<evidence type="ECO:0000256" key="2">
    <source>
        <dbReference type="ARBA" id="ARBA00008016"/>
    </source>
</evidence>
<dbReference type="EMBL" id="DVNG01000037">
    <property type="protein sequence ID" value="HIU49944.1"/>
    <property type="molecule type" value="Genomic_DNA"/>
</dbReference>
<evidence type="ECO:0000256" key="7">
    <source>
        <dbReference type="ARBA" id="ARBA00022763"/>
    </source>
</evidence>
<keyword evidence="4 12" id="KW-0963">Cytoplasm</keyword>
<dbReference type="HAMAP" id="MF_00365">
    <property type="entry name" value="RecF"/>
    <property type="match status" value="1"/>
</dbReference>
<evidence type="ECO:0000313" key="16">
    <source>
        <dbReference type="Proteomes" id="UP000824118"/>
    </source>
</evidence>
<name>A0A9D1LXT1_9FIRM</name>
<dbReference type="GO" id="GO:0000731">
    <property type="term" value="P:DNA synthesis involved in DNA repair"/>
    <property type="evidence" value="ECO:0007669"/>
    <property type="project" value="TreeGrafter"/>
</dbReference>
<dbReference type="GO" id="GO:0003697">
    <property type="term" value="F:single-stranded DNA binding"/>
    <property type="evidence" value="ECO:0007669"/>
    <property type="project" value="UniProtKB-UniRule"/>
</dbReference>
<comment type="caution">
    <text evidence="15">The sequence shown here is derived from an EMBL/GenBank/DDBJ whole genome shotgun (WGS) entry which is preliminary data.</text>
</comment>
<dbReference type="SUPFAM" id="SSF52540">
    <property type="entry name" value="P-loop containing nucleoside triphosphate hydrolases"/>
    <property type="match status" value="1"/>
</dbReference>
<evidence type="ECO:0000256" key="1">
    <source>
        <dbReference type="ARBA" id="ARBA00004496"/>
    </source>
</evidence>
<evidence type="ECO:0000256" key="13">
    <source>
        <dbReference type="RuleBase" id="RU000578"/>
    </source>
</evidence>
<dbReference type="InterPro" id="IPR003395">
    <property type="entry name" value="RecF/RecN/SMC_N"/>
</dbReference>
<evidence type="ECO:0000256" key="5">
    <source>
        <dbReference type="ARBA" id="ARBA00022705"/>
    </source>
</evidence>
<comment type="function">
    <text evidence="12 13">The RecF protein is involved in DNA metabolism; it is required for DNA replication and normal SOS inducibility. RecF binds preferentially to single-stranded, linear DNA. It also seems to bind ATP.</text>
</comment>
<dbReference type="Gene3D" id="3.40.50.300">
    <property type="entry name" value="P-loop containing nucleotide triphosphate hydrolases"/>
    <property type="match status" value="1"/>
</dbReference>